<evidence type="ECO:0000313" key="3">
    <source>
        <dbReference type="Proteomes" id="UP001432322"/>
    </source>
</evidence>
<organism evidence="2 3">
    <name type="scientific">Pristionchus fissidentatus</name>
    <dbReference type="NCBI Taxonomy" id="1538716"/>
    <lineage>
        <taxon>Eukaryota</taxon>
        <taxon>Metazoa</taxon>
        <taxon>Ecdysozoa</taxon>
        <taxon>Nematoda</taxon>
        <taxon>Chromadorea</taxon>
        <taxon>Rhabditida</taxon>
        <taxon>Rhabditina</taxon>
        <taxon>Diplogasteromorpha</taxon>
        <taxon>Diplogasteroidea</taxon>
        <taxon>Neodiplogasteridae</taxon>
        <taxon>Pristionchus</taxon>
    </lineage>
</organism>
<feature type="transmembrane region" description="Helical" evidence="1">
    <location>
        <begin position="41"/>
        <end position="60"/>
    </location>
</feature>
<proteinExistence type="predicted"/>
<keyword evidence="1" id="KW-0472">Membrane</keyword>
<gene>
    <name evidence="2" type="ORF">PFISCL1PPCAC_13085</name>
</gene>
<dbReference type="Proteomes" id="UP001432322">
    <property type="component" value="Unassembled WGS sequence"/>
</dbReference>
<name>A0AAV5VTT8_9BILA</name>
<comment type="caution">
    <text evidence="2">The sequence shown here is derived from an EMBL/GenBank/DDBJ whole genome shotgun (WGS) entry which is preliminary data.</text>
</comment>
<sequence>MLMGRRTKVSGHFLSLFSLILFIFVTWKARALHINMLILNTYGVLLGALNAVTRLLLIAIETNILELSGD</sequence>
<dbReference type="AlphaFoldDB" id="A0AAV5VTT8"/>
<dbReference type="EMBL" id="BTSY01000004">
    <property type="protein sequence ID" value="GMT21788.1"/>
    <property type="molecule type" value="Genomic_DNA"/>
</dbReference>
<keyword evidence="1" id="KW-1133">Transmembrane helix</keyword>
<feature type="non-terminal residue" evidence="2">
    <location>
        <position position="70"/>
    </location>
</feature>
<accession>A0AAV5VTT8</accession>
<reference evidence="2" key="1">
    <citation type="submission" date="2023-10" db="EMBL/GenBank/DDBJ databases">
        <title>Genome assembly of Pristionchus species.</title>
        <authorList>
            <person name="Yoshida K."/>
            <person name="Sommer R.J."/>
        </authorList>
    </citation>
    <scope>NUCLEOTIDE SEQUENCE</scope>
    <source>
        <strain evidence="2">RS5133</strain>
    </source>
</reference>
<evidence type="ECO:0000313" key="2">
    <source>
        <dbReference type="EMBL" id="GMT21788.1"/>
    </source>
</evidence>
<keyword evidence="1" id="KW-0812">Transmembrane</keyword>
<evidence type="ECO:0000256" key="1">
    <source>
        <dbReference type="SAM" id="Phobius"/>
    </source>
</evidence>
<keyword evidence="3" id="KW-1185">Reference proteome</keyword>
<protein>
    <submittedName>
        <fullName evidence="2">Uncharacterized protein</fullName>
    </submittedName>
</protein>